<dbReference type="InterPro" id="IPR052806">
    <property type="entry name" value="Fasciclin-like_AGP"/>
</dbReference>
<dbReference type="PANTHER" id="PTHR33985">
    <property type="entry name" value="OS02G0491300 PROTEIN-RELATED"/>
    <property type="match status" value="1"/>
</dbReference>
<dbReference type="EMBL" id="OX465086">
    <property type="protein sequence ID" value="CAI9260317.1"/>
    <property type="molecule type" value="Genomic_DNA"/>
</dbReference>
<accession>A0AA35VCP6</accession>
<protein>
    <submittedName>
        <fullName evidence="1">Uncharacterized protein</fullName>
    </submittedName>
</protein>
<evidence type="ECO:0000313" key="1">
    <source>
        <dbReference type="EMBL" id="CAI9260317.1"/>
    </source>
</evidence>
<proteinExistence type="predicted"/>
<reference evidence="1" key="1">
    <citation type="submission" date="2023-04" db="EMBL/GenBank/DDBJ databases">
        <authorList>
            <person name="Vijverberg K."/>
            <person name="Xiong W."/>
            <person name="Schranz E."/>
        </authorList>
    </citation>
    <scope>NUCLEOTIDE SEQUENCE</scope>
</reference>
<evidence type="ECO:0000313" key="2">
    <source>
        <dbReference type="Proteomes" id="UP001177003"/>
    </source>
</evidence>
<keyword evidence="2" id="KW-1185">Reference proteome</keyword>
<dbReference type="AlphaFoldDB" id="A0AA35VCP6"/>
<organism evidence="1 2">
    <name type="scientific">Lactuca saligna</name>
    <name type="common">Willowleaf lettuce</name>
    <dbReference type="NCBI Taxonomy" id="75948"/>
    <lineage>
        <taxon>Eukaryota</taxon>
        <taxon>Viridiplantae</taxon>
        <taxon>Streptophyta</taxon>
        <taxon>Embryophyta</taxon>
        <taxon>Tracheophyta</taxon>
        <taxon>Spermatophyta</taxon>
        <taxon>Magnoliopsida</taxon>
        <taxon>eudicotyledons</taxon>
        <taxon>Gunneridae</taxon>
        <taxon>Pentapetalae</taxon>
        <taxon>asterids</taxon>
        <taxon>campanulids</taxon>
        <taxon>Asterales</taxon>
        <taxon>Asteraceae</taxon>
        <taxon>Cichorioideae</taxon>
        <taxon>Cichorieae</taxon>
        <taxon>Lactucinae</taxon>
        <taxon>Lactuca</taxon>
    </lineage>
</organism>
<dbReference type="Proteomes" id="UP001177003">
    <property type="component" value="Chromosome 0"/>
</dbReference>
<dbReference type="PANTHER" id="PTHR33985:SF2">
    <property type="entry name" value="EXPRESSED PROTEIN"/>
    <property type="match status" value="1"/>
</dbReference>
<sequence>MTSLLFPFHSDHHSGQHIQTSGSVQPAIMRLILRDAILRLCNNDFSILSLAIKQRQVPHCAKPFHVNRGSGEASRGAALLTLERGKPLLITTSGAGRGLTSTPMRINYVRIKVMDIIRNVKLMVHSVYLPFPHINLVAAAYDSQSNGGYRRSPWPVINPESVALVTRLRLFVVFLWTVKDRRKGPRKGNPFEYQSGPCAGLAWKAT</sequence>
<name>A0AA35VCP6_LACSI</name>
<gene>
    <name evidence="1" type="ORF">LSALG_LOCUS1156</name>
</gene>